<dbReference type="PANTHER" id="PTHR43464">
    <property type="entry name" value="METHYLTRANSFERASE"/>
    <property type="match status" value="1"/>
</dbReference>
<protein>
    <recommendedName>
        <fullName evidence="5">Ubiquinone biosynthesis O-methyltransferase</fullName>
    </recommendedName>
    <alternativeName>
        <fullName evidence="5">2-polyprenyl-6-hydroxyphenol methylase</fullName>
        <ecNumber evidence="5">2.1.1.222</ecNumber>
    </alternativeName>
    <alternativeName>
        <fullName evidence="5">3-demethylubiquinone 3-O-methyltransferase</fullName>
        <ecNumber evidence="5">2.1.1.64</ecNumber>
    </alternativeName>
</protein>
<keyword evidence="1 5" id="KW-0489">Methyltransferase</keyword>
<dbReference type="Proteomes" id="UP000281192">
    <property type="component" value="Chromosome"/>
</dbReference>
<comment type="catalytic activity">
    <reaction evidence="5">
        <text>a 3-demethylubiquinol + S-adenosyl-L-methionine = a ubiquinol + S-adenosyl-L-homocysteine + H(+)</text>
        <dbReference type="Rhea" id="RHEA:44380"/>
        <dbReference type="Rhea" id="RHEA-COMP:9566"/>
        <dbReference type="Rhea" id="RHEA-COMP:10914"/>
        <dbReference type="ChEBI" id="CHEBI:15378"/>
        <dbReference type="ChEBI" id="CHEBI:17976"/>
        <dbReference type="ChEBI" id="CHEBI:57856"/>
        <dbReference type="ChEBI" id="CHEBI:59789"/>
        <dbReference type="ChEBI" id="CHEBI:84422"/>
        <dbReference type="EC" id="2.1.1.64"/>
    </reaction>
</comment>
<dbReference type="SUPFAM" id="SSF53335">
    <property type="entry name" value="S-adenosyl-L-methionine-dependent methyltransferases"/>
    <property type="match status" value="1"/>
</dbReference>
<comment type="similarity">
    <text evidence="5">Belongs to the methyltransferase superfamily. UbiG/COQ3 family.</text>
</comment>
<dbReference type="OrthoDB" id="9801538at2"/>
<organism evidence="7 8">
    <name type="scientific">Caulobacter flavus</name>
    <dbReference type="NCBI Taxonomy" id="1679497"/>
    <lineage>
        <taxon>Bacteria</taxon>
        <taxon>Pseudomonadati</taxon>
        <taxon>Pseudomonadota</taxon>
        <taxon>Alphaproteobacteria</taxon>
        <taxon>Caulobacterales</taxon>
        <taxon>Caulobacteraceae</taxon>
        <taxon>Caulobacter</taxon>
    </lineage>
</organism>
<feature type="binding site" evidence="5">
    <location>
        <position position="76"/>
    </location>
    <ligand>
        <name>S-adenosyl-L-methionine</name>
        <dbReference type="ChEBI" id="CHEBI:59789"/>
    </ligand>
</feature>
<evidence type="ECO:0000256" key="4">
    <source>
        <dbReference type="ARBA" id="ARBA00022691"/>
    </source>
</evidence>
<evidence type="ECO:0000313" key="6">
    <source>
        <dbReference type="EMBL" id="AYV46638.1"/>
    </source>
</evidence>
<dbReference type="NCBIfam" id="TIGR01983">
    <property type="entry name" value="UbiG"/>
    <property type="match status" value="1"/>
</dbReference>
<dbReference type="UniPathway" id="UPA00232"/>
<dbReference type="Gene3D" id="3.40.50.150">
    <property type="entry name" value="Vaccinia Virus protein VP39"/>
    <property type="match status" value="1"/>
</dbReference>
<feature type="binding site" evidence="5">
    <location>
        <position position="45"/>
    </location>
    <ligand>
        <name>S-adenosyl-L-methionine</name>
        <dbReference type="ChEBI" id="CHEBI:59789"/>
    </ligand>
</feature>
<dbReference type="EMBL" id="CP026100">
    <property type="protein sequence ID" value="AYV46638.1"/>
    <property type="molecule type" value="Genomic_DNA"/>
</dbReference>
<dbReference type="KEGG" id="cfh:C1707_10385"/>
<feature type="binding site" evidence="5">
    <location>
        <position position="141"/>
    </location>
    <ligand>
        <name>S-adenosyl-L-methionine</name>
        <dbReference type="ChEBI" id="CHEBI:59789"/>
    </ligand>
</feature>
<dbReference type="Proteomes" id="UP000234483">
    <property type="component" value="Unassembled WGS sequence"/>
</dbReference>
<dbReference type="GO" id="GO:0061542">
    <property type="term" value="F:3-demethylubiquinol 3-O-methyltransferase activity"/>
    <property type="evidence" value="ECO:0007669"/>
    <property type="project" value="UniProtKB-UniRule"/>
</dbReference>
<dbReference type="InterPro" id="IPR029063">
    <property type="entry name" value="SAM-dependent_MTases_sf"/>
</dbReference>
<evidence type="ECO:0000256" key="3">
    <source>
        <dbReference type="ARBA" id="ARBA00022688"/>
    </source>
</evidence>
<gene>
    <name evidence="5" type="primary">ubiG</name>
    <name evidence="6" type="ORF">C1707_10385</name>
    <name evidence="7" type="ORF">CFHF_21860</name>
</gene>
<dbReference type="Pfam" id="PF13489">
    <property type="entry name" value="Methyltransf_23"/>
    <property type="match status" value="1"/>
</dbReference>
<accession>A0A2N5CN49</accession>
<dbReference type="EMBL" id="PJRQ01000044">
    <property type="protein sequence ID" value="PLR07874.1"/>
    <property type="molecule type" value="Genomic_DNA"/>
</dbReference>
<evidence type="ECO:0000313" key="8">
    <source>
        <dbReference type="Proteomes" id="UP000234483"/>
    </source>
</evidence>
<dbReference type="EC" id="2.1.1.222" evidence="5"/>
<keyword evidence="2 5" id="KW-0808">Transferase</keyword>
<dbReference type="PANTHER" id="PTHR43464:SF19">
    <property type="entry name" value="UBIQUINONE BIOSYNTHESIS O-METHYLTRANSFERASE, MITOCHONDRIAL"/>
    <property type="match status" value="1"/>
</dbReference>
<reference evidence="7 8" key="1">
    <citation type="submission" date="2017-12" db="EMBL/GenBank/DDBJ databases">
        <title>The genome sequence of Caulobacter flavus CGMCC1 15093.</title>
        <authorList>
            <person name="Gao J."/>
            <person name="Mao X."/>
            <person name="Sun J."/>
        </authorList>
    </citation>
    <scope>NUCLEOTIDE SEQUENCE [LARGE SCALE GENOMIC DNA]</scope>
    <source>
        <strain evidence="7 8">CGMCC1 15093</strain>
    </source>
</reference>
<dbReference type="GO" id="GO:0010420">
    <property type="term" value="F:polyprenyldihydroxybenzoate methyltransferase activity"/>
    <property type="evidence" value="ECO:0007669"/>
    <property type="project" value="InterPro"/>
</dbReference>
<evidence type="ECO:0000313" key="7">
    <source>
        <dbReference type="EMBL" id="PLR07874.1"/>
    </source>
</evidence>
<dbReference type="InterPro" id="IPR010233">
    <property type="entry name" value="UbiG_MeTrfase"/>
</dbReference>
<dbReference type="RefSeq" id="WP_101715041.1">
    <property type="nucleotide sequence ID" value="NZ_CP026100.1"/>
</dbReference>
<name>A0A2N5CN49_9CAUL</name>
<keyword evidence="9" id="KW-1185">Reference proteome</keyword>
<keyword evidence="3 5" id="KW-0831">Ubiquinone biosynthesis</keyword>
<evidence type="ECO:0000256" key="5">
    <source>
        <dbReference type="HAMAP-Rule" id="MF_00472"/>
    </source>
</evidence>
<feature type="binding site" evidence="5">
    <location>
        <position position="97"/>
    </location>
    <ligand>
        <name>S-adenosyl-L-methionine</name>
        <dbReference type="ChEBI" id="CHEBI:59789"/>
    </ligand>
</feature>
<dbReference type="AlphaFoldDB" id="A0A2N5CN49"/>
<keyword evidence="4 5" id="KW-0949">S-adenosyl-L-methionine</keyword>
<comment type="pathway">
    <text evidence="5">Cofactor biosynthesis; ubiquinone biosynthesis.</text>
</comment>
<dbReference type="EC" id="2.1.1.64" evidence="5"/>
<comment type="catalytic activity">
    <reaction evidence="5">
        <text>a 3-(all-trans-polyprenyl)benzene-1,2-diol + S-adenosyl-L-methionine = a 2-methoxy-6-(all-trans-polyprenyl)phenol + S-adenosyl-L-homocysteine + H(+)</text>
        <dbReference type="Rhea" id="RHEA:31411"/>
        <dbReference type="Rhea" id="RHEA-COMP:9550"/>
        <dbReference type="Rhea" id="RHEA-COMP:9551"/>
        <dbReference type="ChEBI" id="CHEBI:15378"/>
        <dbReference type="ChEBI" id="CHEBI:57856"/>
        <dbReference type="ChEBI" id="CHEBI:59789"/>
        <dbReference type="ChEBI" id="CHEBI:62729"/>
        <dbReference type="ChEBI" id="CHEBI:62731"/>
        <dbReference type="EC" id="2.1.1.222"/>
    </reaction>
</comment>
<evidence type="ECO:0000313" key="9">
    <source>
        <dbReference type="Proteomes" id="UP000281192"/>
    </source>
</evidence>
<evidence type="ECO:0000256" key="1">
    <source>
        <dbReference type="ARBA" id="ARBA00022603"/>
    </source>
</evidence>
<comment type="function">
    <text evidence="5">O-methyltransferase that catalyzes the 2 O-methylation steps in the ubiquinone biosynthetic pathway.</text>
</comment>
<proteinExistence type="inferred from homology"/>
<dbReference type="GO" id="GO:0032259">
    <property type="term" value="P:methylation"/>
    <property type="evidence" value="ECO:0007669"/>
    <property type="project" value="UniProtKB-KW"/>
</dbReference>
<dbReference type="GO" id="GO:0102208">
    <property type="term" value="F:2-polyprenyl-6-hydroxyphenol methylase activity"/>
    <property type="evidence" value="ECO:0007669"/>
    <property type="project" value="UniProtKB-EC"/>
</dbReference>
<sequence>MTQSDANTPNWSIDPADVARFSAIAAEWWDPKGKFAPLHVFNPCRLAFIREQALERFDRDGNDRAPFEGLSLIDIGCGGGLLSEPMARLGFSVTAIDASENNIKTAAAHAAEQGLAIGYRPATAEQLLAEGAGPFDVVLTMEVIEHVADPGAFLRTCSQLLKPGGLMIVATLNRTFKALALAKIGAEYVLRWVPPGTHEWKQFLKPEELRAFLAGEPVEMHGPFGVAYNPLTGRWSRSTDVDINYMMTVTKPAA</sequence>
<evidence type="ECO:0000256" key="2">
    <source>
        <dbReference type="ARBA" id="ARBA00022679"/>
    </source>
</evidence>
<dbReference type="HAMAP" id="MF_00472">
    <property type="entry name" value="UbiG"/>
    <property type="match status" value="1"/>
</dbReference>
<dbReference type="CDD" id="cd02440">
    <property type="entry name" value="AdoMet_MTases"/>
    <property type="match status" value="1"/>
</dbReference>
<reference evidence="6 9" key="2">
    <citation type="submission" date="2018-01" db="EMBL/GenBank/DDBJ databases">
        <title>Complete genome sequence of Caulobacter flavus RHGG3.</title>
        <authorList>
            <person name="Yang E."/>
        </authorList>
    </citation>
    <scope>NUCLEOTIDE SEQUENCE [LARGE SCALE GENOMIC DNA]</scope>
    <source>
        <strain evidence="6 9">RHGG3</strain>
    </source>
</reference>